<dbReference type="InterPro" id="IPR016059">
    <property type="entry name" value="DNA_ligase_ATP-dep_CS"/>
</dbReference>
<evidence type="ECO:0000256" key="1">
    <source>
        <dbReference type="ARBA" id="ARBA00001946"/>
    </source>
</evidence>
<dbReference type="InterPro" id="IPR036957">
    <property type="entry name" value="Znf_PARP_sf"/>
</dbReference>
<dbReference type="Gene3D" id="3.30.470.30">
    <property type="entry name" value="DNA ligase/mRNA capping enzyme"/>
    <property type="match status" value="1"/>
</dbReference>
<dbReference type="PROSITE" id="PS50172">
    <property type="entry name" value="BRCT"/>
    <property type="match status" value="1"/>
</dbReference>
<evidence type="ECO:0000256" key="8">
    <source>
        <dbReference type="ARBA" id="ARBA00022723"/>
    </source>
</evidence>
<dbReference type="Pfam" id="PF04679">
    <property type="entry name" value="DNA_ligase_A_C"/>
    <property type="match status" value="1"/>
</dbReference>
<dbReference type="GO" id="GO:0051053">
    <property type="term" value="P:negative regulation of DNA metabolic process"/>
    <property type="evidence" value="ECO:0007669"/>
    <property type="project" value="UniProtKB-ARBA"/>
</dbReference>
<dbReference type="PROSITE" id="PS00697">
    <property type="entry name" value="DNA_LIGASE_A1"/>
    <property type="match status" value="1"/>
</dbReference>
<organism evidence="27 28">
    <name type="scientific">Sinocyclocheilus grahami</name>
    <name type="common">Dianchi golden-line fish</name>
    <name type="synonym">Barbus grahami</name>
    <dbReference type="NCBI Taxonomy" id="75366"/>
    <lineage>
        <taxon>Eukaryota</taxon>
        <taxon>Metazoa</taxon>
        <taxon>Chordata</taxon>
        <taxon>Craniata</taxon>
        <taxon>Vertebrata</taxon>
        <taxon>Euteleostomi</taxon>
        <taxon>Actinopterygii</taxon>
        <taxon>Neopterygii</taxon>
        <taxon>Teleostei</taxon>
        <taxon>Ostariophysi</taxon>
        <taxon>Cypriniformes</taxon>
        <taxon>Cyprinidae</taxon>
        <taxon>Cyprininae</taxon>
        <taxon>Sinocyclocheilus</taxon>
    </lineage>
</organism>
<dbReference type="GO" id="GO:0003910">
    <property type="term" value="F:DNA ligase (ATP) activity"/>
    <property type="evidence" value="ECO:0007669"/>
    <property type="project" value="UniProtKB-EC"/>
</dbReference>
<dbReference type="SUPFAM" id="SSF56091">
    <property type="entry name" value="DNA ligase/mRNA capping enzyme, catalytic domain"/>
    <property type="match status" value="1"/>
</dbReference>
<dbReference type="InterPro" id="IPR001510">
    <property type="entry name" value="Znf_PARP"/>
</dbReference>
<keyword evidence="16 21" id="KW-0234">DNA repair</keyword>
<evidence type="ECO:0000256" key="9">
    <source>
        <dbReference type="ARBA" id="ARBA00022741"/>
    </source>
</evidence>
<evidence type="ECO:0000313" key="28">
    <source>
        <dbReference type="Proteomes" id="UP000472262"/>
    </source>
</evidence>
<dbReference type="InterPro" id="IPR000977">
    <property type="entry name" value="DNA_ligase_ATP-dep"/>
</dbReference>
<feature type="region of interest" description="Disordered" evidence="23">
    <location>
        <begin position="144"/>
        <end position="181"/>
    </location>
</feature>
<reference evidence="27" key="1">
    <citation type="submission" date="2025-08" db="UniProtKB">
        <authorList>
            <consortium name="Ensembl"/>
        </authorList>
    </citation>
    <scope>IDENTIFICATION</scope>
</reference>
<dbReference type="GO" id="GO:0097681">
    <property type="term" value="P:double-strand break repair via alternative nonhomologous end joining"/>
    <property type="evidence" value="ECO:0007669"/>
    <property type="project" value="UniProtKB-ARBA"/>
</dbReference>
<evidence type="ECO:0000259" key="24">
    <source>
        <dbReference type="PROSITE" id="PS50064"/>
    </source>
</evidence>
<keyword evidence="13 21" id="KW-0067">ATP-binding</keyword>
<comment type="subunit">
    <text evidence="20">Isoform 3 interacts (via BRCT domain) with the nuclear DNA-repair protein XRCC1. Interacts with POLG. Interacts with POLB.</text>
</comment>
<dbReference type="FunFam" id="1.10.3260.10:FF:000002">
    <property type="entry name" value="DNA ligase"/>
    <property type="match status" value="1"/>
</dbReference>
<dbReference type="Pfam" id="PF04675">
    <property type="entry name" value="DNA_ligase_A_N"/>
    <property type="match status" value="1"/>
</dbReference>
<evidence type="ECO:0000256" key="7">
    <source>
        <dbReference type="ARBA" id="ARBA00022705"/>
    </source>
</evidence>
<dbReference type="InterPro" id="IPR012340">
    <property type="entry name" value="NA-bd_OB-fold"/>
</dbReference>
<dbReference type="FunFam" id="3.40.50.10190:FF:000032">
    <property type="entry name" value="DNA ligase"/>
    <property type="match status" value="1"/>
</dbReference>
<evidence type="ECO:0000256" key="11">
    <source>
        <dbReference type="ARBA" id="ARBA00022771"/>
    </source>
</evidence>
<dbReference type="GO" id="GO:0071897">
    <property type="term" value="P:DNA biosynthetic process"/>
    <property type="evidence" value="ECO:0007669"/>
    <property type="project" value="InterPro"/>
</dbReference>
<evidence type="ECO:0000256" key="21">
    <source>
        <dbReference type="RuleBase" id="RU000617"/>
    </source>
</evidence>
<keyword evidence="17" id="KW-0539">Nucleus</keyword>
<gene>
    <name evidence="27" type="primary">lig3</name>
</gene>
<keyword evidence="14" id="KW-0460">Magnesium</keyword>
<dbReference type="PANTHER" id="PTHR45674:SF9">
    <property type="entry name" value="DNA LIGASE 3"/>
    <property type="match status" value="1"/>
</dbReference>
<dbReference type="InterPro" id="IPR036599">
    <property type="entry name" value="DNA_ligase_N_sf"/>
</dbReference>
<feature type="region of interest" description="Disordered" evidence="23">
    <location>
        <begin position="772"/>
        <end position="801"/>
    </location>
</feature>
<keyword evidence="6" id="KW-0132">Cell division</keyword>
<evidence type="ECO:0000256" key="3">
    <source>
        <dbReference type="ARBA" id="ARBA00007572"/>
    </source>
</evidence>
<dbReference type="SUPFAM" id="SSF117018">
    <property type="entry name" value="ATP-dependent DNA ligase DNA-binding domain"/>
    <property type="match status" value="1"/>
</dbReference>
<proteinExistence type="inferred from homology"/>
<comment type="catalytic activity">
    <reaction evidence="19 21">
        <text>ATP + (deoxyribonucleotide)n-3'-hydroxyl + 5'-phospho-(deoxyribonucleotide)m = (deoxyribonucleotide)n+m + AMP + diphosphate.</text>
        <dbReference type="EC" id="6.5.1.1"/>
    </reaction>
</comment>
<dbReference type="Ensembl" id="ENSSGRT00000083722.1">
    <property type="protein sequence ID" value="ENSSGRP00000078617.1"/>
    <property type="gene ID" value="ENSSGRG00000038039.1"/>
</dbReference>
<dbReference type="InterPro" id="IPR050191">
    <property type="entry name" value="ATP-dep_DNA_ligase"/>
</dbReference>
<reference evidence="27" key="2">
    <citation type="submission" date="2025-09" db="UniProtKB">
        <authorList>
            <consortium name="Ensembl"/>
        </authorList>
    </citation>
    <scope>IDENTIFICATION</scope>
</reference>
<dbReference type="Gene3D" id="3.30.1490.70">
    <property type="match status" value="1"/>
</dbReference>
<evidence type="ECO:0000259" key="25">
    <source>
        <dbReference type="PROSITE" id="PS50160"/>
    </source>
</evidence>
<dbReference type="Pfam" id="PF01068">
    <property type="entry name" value="DNA_ligase_A_M"/>
    <property type="match status" value="1"/>
</dbReference>
<keyword evidence="28" id="KW-1185">Reference proteome</keyword>
<keyword evidence="11" id="KW-0863">Zinc-finger</keyword>
<dbReference type="CDD" id="cd18431">
    <property type="entry name" value="BRCT_DNA_ligase_III"/>
    <property type="match status" value="1"/>
</dbReference>
<evidence type="ECO:0000256" key="2">
    <source>
        <dbReference type="ARBA" id="ARBA00004123"/>
    </source>
</evidence>
<keyword evidence="10 21" id="KW-0227">DNA damage</keyword>
<dbReference type="Gene3D" id="1.10.3260.10">
    <property type="entry name" value="DNA ligase, ATP-dependent, N-terminal domain"/>
    <property type="match status" value="1"/>
</dbReference>
<dbReference type="PROSITE" id="PS00333">
    <property type="entry name" value="DNA_LIGASE_A2"/>
    <property type="match status" value="1"/>
</dbReference>
<dbReference type="PROSITE" id="PS50064">
    <property type="entry name" value="ZF_PARP_2"/>
    <property type="match status" value="1"/>
</dbReference>
<comment type="subcellular location">
    <subcellularLocation>
        <location evidence="2">Nucleus</location>
    </subcellularLocation>
</comment>
<name>A0A672QR81_SINGR</name>
<dbReference type="Gene3D" id="2.40.50.140">
    <property type="entry name" value="Nucleic acid-binding proteins"/>
    <property type="match status" value="1"/>
</dbReference>
<dbReference type="GO" id="GO:0008270">
    <property type="term" value="F:zinc ion binding"/>
    <property type="evidence" value="ECO:0007669"/>
    <property type="project" value="UniProtKB-KW"/>
</dbReference>
<dbReference type="GO" id="GO:0006310">
    <property type="term" value="P:DNA recombination"/>
    <property type="evidence" value="ECO:0007669"/>
    <property type="project" value="UniProtKB-KW"/>
</dbReference>
<dbReference type="GO" id="GO:0070421">
    <property type="term" value="C:DNA ligase III-XRCC1 complex"/>
    <property type="evidence" value="ECO:0007669"/>
    <property type="project" value="TreeGrafter"/>
</dbReference>
<dbReference type="EC" id="6.5.1.1" evidence="21"/>
<dbReference type="SUPFAM" id="SSF57716">
    <property type="entry name" value="Glucocorticoid receptor-like (DNA-binding domain)"/>
    <property type="match status" value="1"/>
</dbReference>
<keyword evidence="15 21" id="KW-0233">DNA recombination</keyword>
<comment type="cofactor">
    <cofactor evidence="1">
        <name>Mg(2+)</name>
        <dbReference type="ChEBI" id="CHEBI:18420"/>
    </cofactor>
</comment>
<dbReference type="InterPro" id="IPR012309">
    <property type="entry name" value="DNA_ligase_ATP-dep_C"/>
</dbReference>
<evidence type="ECO:0000256" key="12">
    <source>
        <dbReference type="ARBA" id="ARBA00022833"/>
    </source>
</evidence>
<dbReference type="GO" id="GO:0003677">
    <property type="term" value="F:DNA binding"/>
    <property type="evidence" value="ECO:0007669"/>
    <property type="project" value="InterPro"/>
</dbReference>
<feature type="compositionally biased region" description="Low complexity" evidence="23">
    <location>
        <begin position="785"/>
        <end position="801"/>
    </location>
</feature>
<dbReference type="InterPro" id="IPR036420">
    <property type="entry name" value="BRCT_dom_sf"/>
</dbReference>
<sequence length="881" mass="98359">VQSVLNLSSGSYFHVAWPEWRSERPVMAEQRYCVEYAKRGTAGCKKCKDKIMKGLVRIGRIVPNPFSESAGEMKEWYHVKCIFEKLERARATTKKIDDITELEGWEELQDEDKELINKHVSELAAKANASPKKKVQAKLNNSGQLSAPLADPTVNAPRKFSGSSSSSPGPSPAKPTQGSALSAQLCDPNHKDCLLREFRKLCALVAEKSSYNAKTEIIRDFLTKGSGGDKFCGDLYMTVKLLLPGVVKNVYNLNDKQIVKLVSRILNCSQDEMVQDLEQGDVSETVRIFFEQSKSFPLAAKSLLTIQEVDASLSRLSQLTKEDDQQAELQDIAKKCTGNDLKCYIRLVKHDLKINSGAKHVLDAVDPNAYDAFKASRNLGDVIDRVLRNQQDASNGTGPRKILSVEASLMTPVQPMLAEACKSIEYAMKKCPNGMYSEIKYDGERVQVHKNGNHFGYFSRSLKPVLPHKVAHFKDFIPQAFPGGHSMILDAEVLLIDTKTSKPLPFGTLGVHKKAAFQDAQVGLFVFDCIYFNGVSLMDKPLCERRKFLLDNMVEVPNRILFSEMKHVTRAADLAEMITRVIREGLEGLVLKDIKGHYEPGKRHWLKVKKDYLNEGAMADTADLVVLGAFYGKGSNGGIMSSFLMGCYDPESKKWCTVTKCSGGYDDATLARLQKELDIIKIGKDPSKIPGWLKIVKNYYPDFIIRDPEKAPVWEITGAEFSKSEMHTADGISIRFPRCTRMRDDKDWKTATNLQQLKELYRISKENCDFEVTAGPSKTSQNDKSSSGGESGGSSPSTSHGASTTLLDIFTGVKLYLPESVQDFEKLRRYFLAYNGDLVHEYDSVSATHTLGEPEDDSPAQSVTSNWIWECIRKRRVVPPS</sequence>
<dbReference type="GO" id="GO:0006273">
    <property type="term" value="P:lagging strand elongation"/>
    <property type="evidence" value="ECO:0007669"/>
    <property type="project" value="TreeGrafter"/>
</dbReference>
<dbReference type="CDD" id="cd07967">
    <property type="entry name" value="OBF_DNA_ligase_III"/>
    <property type="match status" value="1"/>
</dbReference>
<keyword evidence="12" id="KW-0862">Zinc</keyword>
<evidence type="ECO:0000256" key="20">
    <source>
        <dbReference type="ARBA" id="ARBA00065554"/>
    </source>
</evidence>
<dbReference type="CDD" id="cd07902">
    <property type="entry name" value="Adenylation_DNA_ligase_III"/>
    <property type="match status" value="1"/>
</dbReference>
<evidence type="ECO:0000256" key="5">
    <source>
        <dbReference type="ARBA" id="ARBA00022598"/>
    </source>
</evidence>
<dbReference type="SMART" id="SM01336">
    <property type="entry name" value="zf-PARP"/>
    <property type="match status" value="1"/>
</dbReference>
<keyword evidence="8" id="KW-0479">Metal-binding</keyword>
<dbReference type="InterPro" id="IPR001357">
    <property type="entry name" value="BRCT_dom"/>
</dbReference>
<dbReference type="Proteomes" id="UP000472262">
    <property type="component" value="Unassembled WGS sequence"/>
</dbReference>
<dbReference type="Gene3D" id="3.40.50.10190">
    <property type="entry name" value="BRCT domain"/>
    <property type="match status" value="1"/>
</dbReference>
<evidence type="ECO:0000256" key="6">
    <source>
        <dbReference type="ARBA" id="ARBA00022618"/>
    </source>
</evidence>
<protein>
    <recommendedName>
        <fullName evidence="21">DNA ligase</fullName>
        <ecNumber evidence="21">6.5.1.1</ecNumber>
    </recommendedName>
</protein>
<dbReference type="SUPFAM" id="SSF50249">
    <property type="entry name" value="Nucleic acid-binding proteins"/>
    <property type="match status" value="1"/>
</dbReference>
<dbReference type="GO" id="GO:0051301">
    <property type="term" value="P:cell division"/>
    <property type="evidence" value="ECO:0007669"/>
    <property type="project" value="UniProtKB-KW"/>
</dbReference>
<keyword evidence="4" id="KW-0597">Phosphoprotein</keyword>
<feature type="domain" description="ATP-dependent DNA ligase family profile" evidence="25">
    <location>
        <begin position="515"/>
        <end position="649"/>
    </location>
</feature>
<dbReference type="FunFam" id="2.40.50.140:FF:000085">
    <property type="entry name" value="DNA ligase"/>
    <property type="match status" value="1"/>
</dbReference>
<dbReference type="InterPro" id="IPR012310">
    <property type="entry name" value="DNA_ligase_ATP-dep_cent"/>
</dbReference>
<dbReference type="PROSITE" id="PS50160">
    <property type="entry name" value="DNA_LIGASE_A3"/>
    <property type="match status" value="1"/>
</dbReference>
<dbReference type="NCBIfam" id="TIGR00574">
    <property type="entry name" value="dnl1"/>
    <property type="match status" value="1"/>
</dbReference>
<dbReference type="PROSITE" id="PS00347">
    <property type="entry name" value="ZF_PARP_1"/>
    <property type="match status" value="1"/>
</dbReference>
<dbReference type="Gene3D" id="3.30.1740.10">
    <property type="entry name" value="Zinc finger, PARP-type"/>
    <property type="match status" value="1"/>
</dbReference>
<evidence type="ECO:0000256" key="13">
    <source>
        <dbReference type="ARBA" id="ARBA00022840"/>
    </source>
</evidence>
<keyword evidence="18" id="KW-0131">Cell cycle</keyword>
<evidence type="ECO:0000256" key="10">
    <source>
        <dbReference type="ARBA" id="ARBA00022763"/>
    </source>
</evidence>
<keyword evidence="9 21" id="KW-0547">Nucleotide-binding</keyword>
<dbReference type="Pfam" id="PF00645">
    <property type="entry name" value="zf-PARP"/>
    <property type="match status" value="1"/>
</dbReference>
<evidence type="ECO:0000256" key="23">
    <source>
        <dbReference type="SAM" id="MobiDB-lite"/>
    </source>
</evidence>
<evidence type="ECO:0000256" key="16">
    <source>
        <dbReference type="ARBA" id="ARBA00023204"/>
    </source>
</evidence>
<evidence type="ECO:0000256" key="22">
    <source>
        <dbReference type="RuleBase" id="RU004196"/>
    </source>
</evidence>
<dbReference type="GO" id="GO:0005739">
    <property type="term" value="C:mitochondrion"/>
    <property type="evidence" value="ECO:0007669"/>
    <property type="project" value="GOC"/>
</dbReference>
<evidence type="ECO:0000256" key="18">
    <source>
        <dbReference type="ARBA" id="ARBA00023306"/>
    </source>
</evidence>
<dbReference type="GO" id="GO:0031981">
    <property type="term" value="C:nuclear lumen"/>
    <property type="evidence" value="ECO:0007669"/>
    <property type="project" value="UniProtKB-ARBA"/>
</dbReference>
<dbReference type="FunFam" id="3.30.1740.10:FF:000001">
    <property type="entry name" value="DNA ligase"/>
    <property type="match status" value="1"/>
</dbReference>
<dbReference type="PANTHER" id="PTHR45674">
    <property type="entry name" value="DNA LIGASE 1/3 FAMILY MEMBER"/>
    <property type="match status" value="1"/>
</dbReference>
<evidence type="ECO:0000256" key="15">
    <source>
        <dbReference type="ARBA" id="ARBA00023172"/>
    </source>
</evidence>
<dbReference type="Pfam" id="PF16759">
    <property type="entry name" value="LIG3_BRCT"/>
    <property type="match status" value="1"/>
</dbReference>
<dbReference type="AlphaFoldDB" id="A0A672QR81"/>
<accession>A0A672QR81</accession>
<dbReference type="FunFam" id="3.30.470.30:FF:000003">
    <property type="entry name" value="DNA ligase"/>
    <property type="match status" value="1"/>
</dbReference>
<keyword evidence="5 21" id="KW-0436">Ligase</keyword>
<evidence type="ECO:0000313" key="27">
    <source>
        <dbReference type="Ensembl" id="ENSSGRP00000078617.1"/>
    </source>
</evidence>
<evidence type="ECO:0000259" key="26">
    <source>
        <dbReference type="PROSITE" id="PS50172"/>
    </source>
</evidence>
<dbReference type="GO" id="GO:0005524">
    <property type="term" value="F:ATP binding"/>
    <property type="evidence" value="ECO:0007669"/>
    <property type="project" value="UniProtKB-KW"/>
</dbReference>
<dbReference type="InterPro" id="IPR012308">
    <property type="entry name" value="DNA_ligase_ATP-dep_N"/>
</dbReference>
<feature type="domain" description="BRCT" evidence="26">
    <location>
        <begin position="805"/>
        <end position="881"/>
    </location>
</feature>
<feature type="domain" description="PARP-type" evidence="24">
    <location>
        <begin position="32"/>
        <end position="124"/>
    </location>
</feature>
<keyword evidence="7" id="KW-0235">DNA replication</keyword>
<dbReference type="SUPFAM" id="SSF52113">
    <property type="entry name" value="BRCT domain"/>
    <property type="match status" value="1"/>
</dbReference>
<evidence type="ECO:0000256" key="4">
    <source>
        <dbReference type="ARBA" id="ARBA00022553"/>
    </source>
</evidence>
<evidence type="ECO:0000256" key="14">
    <source>
        <dbReference type="ARBA" id="ARBA00022842"/>
    </source>
</evidence>
<comment type="similarity">
    <text evidence="3 22">Belongs to the ATP-dependent DNA ligase family.</text>
</comment>
<dbReference type="InterPro" id="IPR031916">
    <property type="entry name" value="LIG3_BRCT"/>
</dbReference>
<dbReference type="GO" id="GO:0043504">
    <property type="term" value="P:mitochondrial DNA repair"/>
    <property type="evidence" value="ECO:0007669"/>
    <property type="project" value="UniProtKB-ARBA"/>
</dbReference>
<evidence type="ECO:0000256" key="19">
    <source>
        <dbReference type="ARBA" id="ARBA00034003"/>
    </source>
</evidence>
<evidence type="ECO:0000256" key="17">
    <source>
        <dbReference type="ARBA" id="ARBA00023242"/>
    </source>
</evidence>